<keyword evidence="5 10" id="KW-0479">Metal-binding</keyword>
<comment type="pathway">
    <text evidence="1 10">Metabolic intermediate biosynthesis; 1-deoxy-D-xylulose 5-phosphate biosynthesis; 1-deoxy-D-xylulose 5-phosphate from D-glyceraldehyde 3-phosphate and pyruvate: step 1/1.</text>
</comment>
<dbReference type="SMART" id="SM00861">
    <property type="entry name" value="Transket_pyr"/>
    <property type="match status" value="1"/>
</dbReference>
<dbReference type="PANTHER" id="PTHR43322">
    <property type="entry name" value="1-D-DEOXYXYLULOSE 5-PHOSPHATE SYNTHASE-RELATED"/>
    <property type="match status" value="1"/>
</dbReference>
<feature type="binding site" evidence="10">
    <location>
        <position position="175"/>
    </location>
    <ligand>
        <name>Mg(2+)</name>
        <dbReference type="ChEBI" id="CHEBI:18420"/>
    </ligand>
</feature>
<feature type="domain" description="Transketolase-like pyrimidine-binding" evidence="11">
    <location>
        <begin position="315"/>
        <end position="480"/>
    </location>
</feature>
<dbReference type="Gene3D" id="3.40.50.970">
    <property type="match status" value="2"/>
</dbReference>
<dbReference type="CDD" id="cd02007">
    <property type="entry name" value="TPP_DXS"/>
    <property type="match status" value="1"/>
</dbReference>
<evidence type="ECO:0000256" key="7">
    <source>
        <dbReference type="ARBA" id="ARBA00022977"/>
    </source>
</evidence>
<dbReference type="EMBL" id="JADILW010000027">
    <property type="protein sequence ID" value="MBO8479844.1"/>
    <property type="molecule type" value="Genomic_DNA"/>
</dbReference>
<dbReference type="GO" id="GO:0016114">
    <property type="term" value="P:terpenoid biosynthetic process"/>
    <property type="evidence" value="ECO:0007669"/>
    <property type="project" value="UniProtKB-UniRule"/>
</dbReference>
<comment type="cofactor">
    <cofactor evidence="10">
        <name>Mg(2+)</name>
        <dbReference type="ChEBI" id="CHEBI:18420"/>
    </cofactor>
    <text evidence="10">Binds 1 Mg(2+) ion per subunit.</text>
</comment>
<dbReference type="SUPFAM" id="SSF52518">
    <property type="entry name" value="Thiamin diphosphate-binding fold (THDP-binding)"/>
    <property type="match status" value="2"/>
</dbReference>
<dbReference type="GO" id="GO:0008661">
    <property type="term" value="F:1-deoxy-D-xylulose-5-phosphate synthase activity"/>
    <property type="evidence" value="ECO:0007669"/>
    <property type="project" value="UniProtKB-UniRule"/>
</dbReference>
<feature type="binding site" evidence="10">
    <location>
        <position position="284"/>
    </location>
    <ligand>
        <name>thiamine diphosphate</name>
        <dbReference type="ChEBI" id="CHEBI:58937"/>
    </ligand>
</feature>
<dbReference type="PANTHER" id="PTHR43322:SF5">
    <property type="entry name" value="1-DEOXY-D-XYLULOSE-5-PHOSPHATE SYNTHASE, CHLOROPLASTIC"/>
    <property type="match status" value="1"/>
</dbReference>
<evidence type="ECO:0000256" key="6">
    <source>
        <dbReference type="ARBA" id="ARBA00022842"/>
    </source>
</evidence>
<evidence type="ECO:0000313" key="12">
    <source>
        <dbReference type="EMBL" id="MBO8479844.1"/>
    </source>
</evidence>
<evidence type="ECO:0000256" key="1">
    <source>
        <dbReference type="ARBA" id="ARBA00004980"/>
    </source>
</evidence>
<dbReference type="AlphaFoldDB" id="A0A9D9IXD7"/>
<keyword evidence="9 10" id="KW-0414">Isoprene biosynthesis</keyword>
<gene>
    <name evidence="10" type="primary">dxs</name>
    <name evidence="12" type="ORF">IAB76_01840</name>
</gene>
<dbReference type="EC" id="2.2.1.7" evidence="10"/>
<evidence type="ECO:0000313" key="13">
    <source>
        <dbReference type="Proteomes" id="UP000823769"/>
    </source>
</evidence>
<comment type="similarity">
    <text evidence="2 10">Belongs to the transketolase family. DXPS subfamily.</text>
</comment>
<dbReference type="NCBIfam" id="NF003933">
    <property type="entry name" value="PRK05444.2-2"/>
    <property type="match status" value="1"/>
</dbReference>
<evidence type="ECO:0000256" key="10">
    <source>
        <dbReference type="HAMAP-Rule" id="MF_00315"/>
    </source>
</evidence>
<dbReference type="Gene3D" id="3.40.50.920">
    <property type="match status" value="1"/>
</dbReference>
<dbReference type="Proteomes" id="UP000823769">
    <property type="component" value="Unassembled WGS sequence"/>
</dbReference>
<proteinExistence type="inferred from homology"/>
<keyword evidence="4 10" id="KW-0808">Transferase</keyword>
<evidence type="ECO:0000256" key="2">
    <source>
        <dbReference type="ARBA" id="ARBA00011081"/>
    </source>
</evidence>
<dbReference type="Pfam" id="PF02780">
    <property type="entry name" value="Transketolase_C"/>
    <property type="match status" value="1"/>
</dbReference>
<dbReference type="Pfam" id="PF13292">
    <property type="entry name" value="DXP_synthase_N"/>
    <property type="match status" value="1"/>
</dbReference>
<protein>
    <recommendedName>
        <fullName evidence="10">1-deoxy-D-xylulose-5-phosphate synthase</fullName>
        <ecNumber evidence="10">2.2.1.7</ecNumber>
    </recommendedName>
    <alternativeName>
        <fullName evidence="10">1-deoxyxylulose-5-phosphate synthase</fullName>
        <shortName evidence="10">DXP synthase</shortName>
        <shortName evidence="10">DXPS</shortName>
    </alternativeName>
</protein>
<dbReference type="GO" id="GO:0030976">
    <property type="term" value="F:thiamine pyrophosphate binding"/>
    <property type="evidence" value="ECO:0007669"/>
    <property type="project" value="UniProtKB-UniRule"/>
</dbReference>
<dbReference type="GO" id="GO:0000287">
    <property type="term" value="F:magnesium ion binding"/>
    <property type="evidence" value="ECO:0007669"/>
    <property type="project" value="UniProtKB-UniRule"/>
</dbReference>
<evidence type="ECO:0000256" key="4">
    <source>
        <dbReference type="ARBA" id="ARBA00022679"/>
    </source>
</evidence>
<dbReference type="InterPro" id="IPR033248">
    <property type="entry name" value="Transketolase_C"/>
</dbReference>
<dbReference type="InterPro" id="IPR005477">
    <property type="entry name" value="Dxylulose-5-P_synthase"/>
</dbReference>
<evidence type="ECO:0000259" key="11">
    <source>
        <dbReference type="SMART" id="SM00861"/>
    </source>
</evidence>
<feature type="binding site" evidence="10">
    <location>
        <position position="175"/>
    </location>
    <ligand>
        <name>thiamine diphosphate</name>
        <dbReference type="ChEBI" id="CHEBI:58937"/>
    </ligand>
</feature>
<dbReference type="CDD" id="cd07033">
    <property type="entry name" value="TPP_PYR_DXS_TK_like"/>
    <property type="match status" value="1"/>
</dbReference>
<comment type="cofactor">
    <cofactor evidence="10">
        <name>thiamine diphosphate</name>
        <dbReference type="ChEBI" id="CHEBI:58937"/>
    </cofactor>
    <text evidence="10">Binds 1 thiamine pyrophosphate per subunit.</text>
</comment>
<feature type="binding site" evidence="10">
    <location>
        <begin position="147"/>
        <end position="148"/>
    </location>
    <ligand>
        <name>thiamine diphosphate</name>
        <dbReference type="ChEBI" id="CHEBI:58937"/>
    </ligand>
</feature>
<evidence type="ECO:0000256" key="3">
    <source>
        <dbReference type="ARBA" id="ARBA00011738"/>
    </source>
</evidence>
<name>A0A9D9IXD7_9BACT</name>
<dbReference type="GO" id="GO:0005829">
    <property type="term" value="C:cytosol"/>
    <property type="evidence" value="ECO:0007669"/>
    <property type="project" value="TreeGrafter"/>
</dbReference>
<dbReference type="GO" id="GO:0009228">
    <property type="term" value="P:thiamine biosynthetic process"/>
    <property type="evidence" value="ECO:0007669"/>
    <property type="project" value="UniProtKB-UniRule"/>
</dbReference>
<feature type="binding site" evidence="10">
    <location>
        <position position="366"/>
    </location>
    <ligand>
        <name>thiamine diphosphate</name>
        <dbReference type="ChEBI" id="CHEBI:58937"/>
    </ligand>
</feature>
<feature type="binding site" evidence="10">
    <location>
        <position position="146"/>
    </location>
    <ligand>
        <name>Mg(2+)</name>
        <dbReference type="ChEBI" id="CHEBI:18420"/>
    </ligand>
</feature>
<keyword evidence="7 10" id="KW-0784">Thiamine biosynthesis</keyword>
<evidence type="ECO:0000256" key="8">
    <source>
        <dbReference type="ARBA" id="ARBA00023052"/>
    </source>
</evidence>
<reference evidence="12" key="2">
    <citation type="journal article" date="2021" name="PeerJ">
        <title>Extensive microbial diversity within the chicken gut microbiome revealed by metagenomics and culture.</title>
        <authorList>
            <person name="Gilroy R."/>
            <person name="Ravi A."/>
            <person name="Getino M."/>
            <person name="Pursley I."/>
            <person name="Horton D.L."/>
            <person name="Alikhan N.F."/>
            <person name="Baker D."/>
            <person name="Gharbi K."/>
            <person name="Hall N."/>
            <person name="Watson M."/>
            <person name="Adriaenssens E.M."/>
            <person name="Foster-Nyarko E."/>
            <person name="Jarju S."/>
            <person name="Secka A."/>
            <person name="Antonio M."/>
            <person name="Oren A."/>
            <person name="Chaudhuri R.R."/>
            <person name="La Ragione R."/>
            <person name="Hildebrand F."/>
            <person name="Pallen M.J."/>
        </authorList>
    </citation>
    <scope>NUCLEOTIDE SEQUENCE</scope>
    <source>
        <strain evidence="12">B3-1481</strain>
    </source>
</reference>
<accession>A0A9D9IXD7</accession>
<comment type="catalytic activity">
    <reaction evidence="10">
        <text>D-glyceraldehyde 3-phosphate + pyruvate + H(+) = 1-deoxy-D-xylulose 5-phosphate + CO2</text>
        <dbReference type="Rhea" id="RHEA:12605"/>
        <dbReference type="ChEBI" id="CHEBI:15361"/>
        <dbReference type="ChEBI" id="CHEBI:15378"/>
        <dbReference type="ChEBI" id="CHEBI:16526"/>
        <dbReference type="ChEBI" id="CHEBI:57792"/>
        <dbReference type="ChEBI" id="CHEBI:59776"/>
        <dbReference type="EC" id="2.2.1.7"/>
    </reaction>
</comment>
<dbReference type="InterPro" id="IPR005475">
    <property type="entry name" value="Transketolase-like_Pyr-bd"/>
</dbReference>
<comment type="subunit">
    <text evidence="3 10">Homodimer.</text>
</comment>
<comment type="caution">
    <text evidence="12">The sequence shown here is derived from an EMBL/GenBank/DDBJ whole genome shotgun (WGS) entry which is preliminary data.</text>
</comment>
<organism evidence="12 13">
    <name type="scientific">Candidatus Cryptobacteroides avistercoris</name>
    <dbReference type="NCBI Taxonomy" id="2840758"/>
    <lineage>
        <taxon>Bacteria</taxon>
        <taxon>Pseudomonadati</taxon>
        <taxon>Bacteroidota</taxon>
        <taxon>Bacteroidia</taxon>
        <taxon>Bacteroidales</taxon>
        <taxon>Candidatus Cryptobacteroides</taxon>
    </lineage>
</organism>
<dbReference type="HAMAP" id="MF_00315">
    <property type="entry name" value="DXP_synth"/>
    <property type="match status" value="1"/>
</dbReference>
<keyword evidence="6 10" id="KW-0460">Magnesium</keyword>
<comment type="function">
    <text evidence="10">Catalyzes the acyloin condensation reaction between C atoms 2 and 3 of pyruvate and glyceraldehyde 3-phosphate to yield 1-deoxy-D-xylulose-5-phosphate (DXP).</text>
</comment>
<feature type="binding site" evidence="10">
    <location>
        <begin position="115"/>
        <end position="117"/>
    </location>
    <ligand>
        <name>thiamine diphosphate</name>
        <dbReference type="ChEBI" id="CHEBI:58937"/>
    </ligand>
</feature>
<dbReference type="Pfam" id="PF02779">
    <property type="entry name" value="Transket_pyr"/>
    <property type="match status" value="1"/>
</dbReference>
<evidence type="ECO:0000256" key="9">
    <source>
        <dbReference type="ARBA" id="ARBA00023229"/>
    </source>
</evidence>
<dbReference type="FunFam" id="3.40.50.970:FF:000005">
    <property type="entry name" value="1-deoxy-D-xylulose-5-phosphate synthase"/>
    <property type="match status" value="1"/>
</dbReference>
<dbReference type="SUPFAM" id="SSF52922">
    <property type="entry name" value="TK C-terminal domain-like"/>
    <property type="match status" value="1"/>
</dbReference>
<dbReference type="GO" id="GO:0019288">
    <property type="term" value="P:isopentenyl diphosphate biosynthetic process, methylerythritol 4-phosphate pathway"/>
    <property type="evidence" value="ECO:0007669"/>
    <property type="project" value="TreeGrafter"/>
</dbReference>
<dbReference type="InterPro" id="IPR009014">
    <property type="entry name" value="Transketo_C/PFOR_II"/>
</dbReference>
<keyword evidence="8 10" id="KW-0786">Thiamine pyrophosphate</keyword>
<dbReference type="NCBIfam" id="TIGR00204">
    <property type="entry name" value="dxs"/>
    <property type="match status" value="1"/>
</dbReference>
<reference evidence="12" key="1">
    <citation type="submission" date="2020-10" db="EMBL/GenBank/DDBJ databases">
        <authorList>
            <person name="Gilroy R."/>
        </authorList>
    </citation>
    <scope>NUCLEOTIDE SEQUENCE</scope>
    <source>
        <strain evidence="12">B3-1481</strain>
    </source>
</reference>
<dbReference type="InterPro" id="IPR029061">
    <property type="entry name" value="THDP-binding"/>
</dbReference>
<evidence type="ECO:0000256" key="5">
    <source>
        <dbReference type="ARBA" id="ARBA00022723"/>
    </source>
</evidence>
<feature type="binding site" evidence="10">
    <location>
        <position position="74"/>
    </location>
    <ligand>
        <name>thiamine diphosphate</name>
        <dbReference type="ChEBI" id="CHEBI:58937"/>
    </ligand>
</feature>
<sequence>MYAILDKINSPADLKGLGMEELRQLCAELRGYIIECCSTNPGHLASSLGAVELIVGMHYVFDAPGDKIVFDVGHQAYAHKILTGRREAFRTLRTEGGLSGFPKRSESEYDCFGAGHSSTSISAALGFACASKMMGLDEKVIALIGDGAMTGGLAFEGLNNAGAGNADLLVILNDNNQSIDGNIGAMHEHLLKLSTSTSYNSFKESVWTALGEGKFRRFLQRWIRSLKSWIVKRTGGDVFESLGFRYFGPVDGNNIEEVVSALRRLSDIKGPRILHCLTVKGKGYPAAEKDPTTWHAPGKFNPQTAERISEPHLRDRYQDVFGEVLCELAAMDPKVVGITPAMAQGCGMTRLAAERPGQFFDVGIEEEHAVTFAAGLAAAGMKPFCNIYSSFAQRAYDEVIHDVALQNLPVTLCLDRAGLVGEDGATHHGTFDLAAFRCIPNAIVCSPRDETELKNLMYSAWLSKTGPYIIRYPRGMGEGADWKNAAFTEIPAGSAETLAEGSEIAVIATGPAVNRALEAAAAYPGKVGVYNFRFIKPLDEGLLAKIAGRCRHIITVEDGSLKGGLYGAVCEYLMSAGFPGVRVHGIGVPDVFVNQARQQDQLEEFGISRRGIEKKIEKVFEEEK</sequence>